<keyword evidence="8 9" id="KW-0472">Membrane</keyword>
<keyword evidence="4 9" id="KW-0997">Cell inner membrane</keyword>
<dbReference type="NCBIfam" id="TIGR01331">
    <property type="entry name" value="bisphos_cysQ"/>
    <property type="match status" value="1"/>
</dbReference>
<keyword evidence="3 9" id="KW-1003">Cell membrane</keyword>
<dbReference type="EC" id="3.1.3.7" evidence="9"/>
<evidence type="ECO:0000256" key="7">
    <source>
        <dbReference type="ARBA" id="ARBA00022842"/>
    </source>
</evidence>
<gene>
    <name evidence="9 10" type="primary">cysQ</name>
    <name evidence="10" type="ORF">HLB44_08705</name>
</gene>
<dbReference type="InterPro" id="IPR020583">
    <property type="entry name" value="Inositol_monoP_metal-BS"/>
</dbReference>
<name>A0ABX2EEM3_9BURK</name>
<feature type="binding site" evidence="9">
    <location>
        <position position="88"/>
    </location>
    <ligand>
        <name>Mg(2+)</name>
        <dbReference type="ChEBI" id="CHEBI:18420"/>
        <label>1</label>
    </ligand>
</feature>
<evidence type="ECO:0000256" key="9">
    <source>
        <dbReference type="HAMAP-Rule" id="MF_02095"/>
    </source>
</evidence>
<comment type="catalytic activity">
    <reaction evidence="1 9">
        <text>adenosine 3',5'-bisphosphate + H2O = AMP + phosphate</text>
        <dbReference type="Rhea" id="RHEA:10040"/>
        <dbReference type="ChEBI" id="CHEBI:15377"/>
        <dbReference type="ChEBI" id="CHEBI:43474"/>
        <dbReference type="ChEBI" id="CHEBI:58343"/>
        <dbReference type="ChEBI" id="CHEBI:456215"/>
        <dbReference type="EC" id="3.1.3.7"/>
    </reaction>
</comment>
<dbReference type="SUPFAM" id="SSF56655">
    <property type="entry name" value="Carbohydrate phosphatase"/>
    <property type="match status" value="1"/>
</dbReference>
<dbReference type="InterPro" id="IPR050725">
    <property type="entry name" value="CysQ/Inositol_MonoPase"/>
</dbReference>
<accession>A0ABX2EEM3</accession>
<feature type="binding site" evidence="9">
    <location>
        <position position="86"/>
    </location>
    <ligand>
        <name>Mg(2+)</name>
        <dbReference type="ChEBI" id="CHEBI:18420"/>
        <label>2</label>
    </ligand>
</feature>
<feature type="binding site" evidence="9">
    <location>
        <position position="213"/>
    </location>
    <ligand>
        <name>Mg(2+)</name>
        <dbReference type="ChEBI" id="CHEBI:18420"/>
        <label>2</label>
    </ligand>
</feature>
<feature type="binding site" evidence="9">
    <location>
        <begin position="88"/>
        <end position="91"/>
    </location>
    <ligand>
        <name>substrate</name>
    </ligand>
</feature>
<evidence type="ECO:0000256" key="2">
    <source>
        <dbReference type="ARBA" id="ARBA00005289"/>
    </source>
</evidence>
<evidence type="ECO:0000256" key="4">
    <source>
        <dbReference type="ARBA" id="ARBA00022519"/>
    </source>
</evidence>
<dbReference type="InterPro" id="IPR020550">
    <property type="entry name" value="Inositol_monophosphatase_CS"/>
</dbReference>
<dbReference type="Gene3D" id="3.30.540.10">
    <property type="entry name" value="Fructose-1,6-Bisphosphatase, subunit A, domain 1"/>
    <property type="match status" value="1"/>
</dbReference>
<dbReference type="GO" id="GO:0008441">
    <property type="term" value="F:3'(2'),5'-bisphosphate nucleotidase activity"/>
    <property type="evidence" value="ECO:0007669"/>
    <property type="project" value="UniProtKB-EC"/>
</dbReference>
<dbReference type="EMBL" id="JABRWJ010000002">
    <property type="protein sequence ID" value="NRF67058.1"/>
    <property type="molecule type" value="Genomic_DNA"/>
</dbReference>
<organism evidence="10 11">
    <name type="scientific">Pseudaquabacterium terrae</name>
    <dbReference type="NCBI Taxonomy" id="2732868"/>
    <lineage>
        <taxon>Bacteria</taxon>
        <taxon>Pseudomonadati</taxon>
        <taxon>Pseudomonadota</taxon>
        <taxon>Betaproteobacteria</taxon>
        <taxon>Burkholderiales</taxon>
        <taxon>Sphaerotilaceae</taxon>
        <taxon>Pseudaquabacterium</taxon>
    </lineage>
</organism>
<feature type="binding site" evidence="9">
    <location>
        <position position="67"/>
    </location>
    <ligand>
        <name>substrate</name>
    </ligand>
</feature>
<feature type="binding site" evidence="9">
    <location>
        <position position="89"/>
    </location>
    <ligand>
        <name>Mg(2+)</name>
        <dbReference type="ChEBI" id="CHEBI:18420"/>
        <label>2</label>
    </ligand>
</feature>
<feature type="binding site" evidence="9">
    <location>
        <position position="67"/>
    </location>
    <ligand>
        <name>Mg(2+)</name>
        <dbReference type="ChEBI" id="CHEBI:18420"/>
        <label>1</label>
    </ligand>
</feature>
<comment type="caution">
    <text evidence="10">The sequence shown here is derived from an EMBL/GenBank/DDBJ whole genome shotgun (WGS) entry which is preliminary data.</text>
</comment>
<keyword evidence="7 9" id="KW-0460">Magnesium</keyword>
<dbReference type="PROSITE" id="PS00630">
    <property type="entry name" value="IMP_2"/>
    <property type="match status" value="1"/>
</dbReference>
<dbReference type="CDD" id="cd01638">
    <property type="entry name" value="CysQ"/>
    <property type="match status" value="1"/>
</dbReference>
<dbReference type="InterPro" id="IPR006240">
    <property type="entry name" value="CysQ"/>
</dbReference>
<evidence type="ECO:0000256" key="3">
    <source>
        <dbReference type="ARBA" id="ARBA00022475"/>
    </source>
</evidence>
<evidence type="ECO:0000313" key="10">
    <source>
        <dbReference type="EMBL" id="NRF67058.1"/>
    </source>
</evidence>
<evidence type="ECO:0000256" key="6">
    <source>
        <dbReference type="ARBA" id="ARBA00022801"/>
    </source>
</evidence>
<sequence>MPLSALLDAVAIIVRQAESIVMVVYGSEFVVRGKDDKSPVTEADERAEQLITEALRALTPEIPVIGEEAVAAGVAPQIGERFWLVDPLDGTKEFISRNGEFTVNVALIEQGEPVLGVVGAPAQGRLYGGARGVGAWVEEAGGMRQPIGCRAAPETGLTVVSSRSHGDAAALEAFLAGKPVADTRFAGSSLKLCLLAAGQADLYPRLGPTMEWDIAAGHAVLAAAGGTIVDLQGEPLRYGKPDLRNPHFVASGLCAPAA</sequence>
<protein>
    <recommendedName>
        <fullName evidence="9">3'(2'),5'-bisphosphate nucleotidase CysQ</fullName>
        <ecNumber evidence="9">3.1.3.7</ecNumber>
    </recommendedName>
    <alternativeName>
        <fullName evidence="9">3'(2'),5-bisphosphonucleoside 3'(2')-phosphohydrolase</fullName>
    </alternativeName>
    <alternativeName>
        <fullName evidence="9">3'-phosphoadenosine 5'-phosphate phosphatase</fullName>
        <shortName evidence="9">PAP phosphatase</shortName>
    </alternativeName>
</protein>
<dbReference type="PRINTS" id="PR00377">
    <property type="entry name" value="IMPHPHTASES"/>
</dbReference>
<dbReference type="Pfam" id="PF00459">
    <property type="entry name" value="Inositol_P"/>
    <property type="match status" value="1"/>
</dbReference>
<keyword evidence="11" id="KW-1185">Reference proteome</keyword>
<feature type="binding site" evidence="9">
    <location>
        <position position="86"/>
    </location>
    <ligand>
        <name>Mg(2+)</name>
        <dbReference type="ChEBI" id="CHEBI:18420"/>
        <label>1</label>
    </ligand>
</feature>
<comment type="cofactor">
    <cofactor evidence="9">
        <name>Mg(2+)</name>
        <dbReference type="ChEBI" id="CHEBI:18420"/>
    </cofactor>
</comment>
<comment type="subcellular location">
    <subcellularLocation>
        <location evidence="9">Cell inner membrane</location>
        <topology evidence="9">Peripheral membrane protein</topology>
        <orientation evidence="9">Cytoplasmic side</orientation>
    </subcellularLocation>
</comment>
<keyword evidence="5 9" id="KW-0479">Metal-binding</keyword>
<reference evidence="10 11" key="1">
    <citation type="submission" date="2020-05" db="EMBL/GenBank/DDBJ databases">
        <title>Aquincola sp. isolate from soil.</title>
        <authorList>
            <person name="Han J."/>
            <person name="Kim D.-U."/>
        </authorList>
    </citation>
    <scope>NUCLEOTIDE SEQUENCE [LARGE SCALE GENOMIC DNA]</scope>
    <source>
        <strain evidence="10 11">S2</strain>
    </source>
</reference>
<evidence type="ECO:0000313" key="11">
    <source>
        <dbReference type="Proteomes" id="UP000737171"/>
    </source>
</evidence>
<feature type="binding site" evidence="9">
    <location>
        <position position="213"/>
    </location>
    <ligand>
        <name>substrate</name>
    </ligand>
</feature>
<evidence type="ECO:0000256" key="8">
    <source>
        <dbReference type="ARBA" id="ARBA00023136"/>
    </source>
</evidence>
<dbReference type="PANTHER" id="PTHR43028:SF5">
    <property type="entry name" value="3'(2'),5'-BISPHOSPHATE NUCLEOTIDASE 1"/>
    <property type="match status" value="1"/>
</dbReference>
<evidence type="ECO:0000256" key="1">
    <source>
        <dbReference type="ARBA" id="ARBA00001625"/>
    </source>
</evidence>
<proteinExistence type="inferred from homology"/>
<dbReference type="PANTHER" id="PTHR43028">
    <property type="entry name" value="3'(2'),5'-BISPHOSPHATE NUCLEOTIDASE 1"/>
    <property type="match status" value="1"/>
</dbReference>
<dbReference type="Proteomes" id="UP000737171">
    <property type="component" value="Unassembled WGS sequence"/>
</dbReference>
<dbReference type="Gene3D" id="3.40.190.80">
    <property type="match status" value="1"/>
</dbReference>
<comment type="function">
    <text evidence="9">Converts adenosine-3',5'-bisphosphate (PAP) to AMP.</text>
</comment>
<comment type="similarity">
    <text evidence="2 9">Belongs to the inositol monophosphatase superfamily. CysQ family.</text>
</comment>
<keyword evidence="6 9" id="KW-0378">Hydrolase</keyword>
<dbReference type="PROSITE" id="PS00629">
    <property type="entry name" value="IMP_1"/>
    <property type="match status" value="1"/>
</dbReference>
<dbReference type="HAMAP" id="MF_02095">
    <property type="entry name" value="CysQ"/>
    <property type="match status" value="1"/>
</dbReference>
<evidence type="ECO:0000256" key="5">
    <source>
        <dbReference type="ARBA" id="ARBA00022723"/>
    </source>
</evidence>
<dbReference type="InterPro" id="IPR000760">
    <property type="entry name" value="Inositol_monophosphatase-like"/>
</dbReference>